<accession>A0AAD8IJ66</accession>
<name>A0AAD8IJ66_9APIA</name>
<reference evidence="2" key="2">
    <citation type="submission" date="2023-05" db="EMBL/GenBank/DDBJ databases">
        <authorList>
            <person name="Schelkunov M.I."/>
        </authorList>
    </citation>
    <scope>NUCLEOTIDE SEQUENCE</scope>
    <source>
        <strain evidence="2">Hsosn_3</strain>
        <tissue evidence="2">Leaf</tissue>
    </source>
</reference>
<evidence type="ECO:0000259" key="1">
    <source>
        <dbReference type="Pfam" id="PF14303"/>
    </source>
</evidence>
<feature type="domain" description="No apical meristem-associated C-terminal" evidence="1">
    <location>
        <begin position="16"/>
        <end position="77"/>
    </location>
</feature>
<dbReference type="InterPro" id="IPR029466">
    <property type="entry name" value="NAM-associated_C"/>
</dbReference>
<keyword evidence="3" id="KW-1185">Reference proteome</keyword>
<proteinExistence type="predicted"/>
<sequence length="109" mass="12680">MLNQSIREDNREFVEVFKQGAADRQKLYELQLVRAQNESRKLALQELREDNKIMAKDLSSITDPLQLQYYQSERSRIWEKRNAQASAASASADDYLQKFGSSLDDFSED</sequence>
<organism evidence="2 3">
    <name type="scientific">Heracleum sosnowskyi</name>
    <dbReference type="NCBI Taxonomy" id="360622"/>
    <lineage>
        <taxon>Eukaryota</taxon>
        <taxon>Viridiplantae</taxon>
        <taxon>Streptophyta</taxon>
        <taxon>Embryophyta</taxon>
        <taxon>Tracheophyta</taxon>
        <taxon>Spermatophyta</taxon>
        <taxon>Magnoliopsida</taxon>
        <taxon>eudicotyledons</taxon>
        <taxon>Gunneridae</taxon>
        <taxon>Pentapetalae</taxon>
        <taxon>asterids</taxon>
        <taxon>campanulids</taxon>
        <taxon>Apiales</taxon>
        <taxon>Apiaceae</taxon>
        <taxon>Apioideae</taxon>
        <taxon>apioid superclade</taxon>
        <taxon>Tordylieae</taxon>
        <taxon>Tordyliinae</taxon>
        <taxon>Heracleum</taxon>
    </lineage>
</organism>
<evidence type="ECO:0000313" key="3">
    <source>
        <dbReference type="Proteomes" id="UP001237642"/>
    </source>
</evidence>
<dbReference type="Pfam" id="PF14303">
    <property type="entry name" value="NAM-associated"/>
    <property type="match status" value="1"/>
</dbReference>
<dbReference type="EMBL" id="JAUIZM010000005">
    <property type="protein sequence ID" value="KAK1384895.1"/>
    <property type="molecule type" value="Genomic_DNA"/>
</dbReference>
<evidence type="ECO:0000313" key="2">
    <source>
        <dbReference type="EMBL" id="KAK1384895.1"/>
    </source>
</evidence>
<comment type="caution">
    <text evidence="2">The sequence shown here is derived from an EMBL/GenBank/DDBJ whole genome shotgun (WGS) entry which is preliminary data.</text>
</comment>
<dbReference type="Proteomes" id="UP001237642">
    <property type="component" value="Unassembled WGS sequence"/>
</dbReference>
<protein>
    <recommendedName>
        <fullName evidence="1">No apical meristem-associated C-terminal domain-containing protein</fullName>
    </recommendedName>
</protein>
<dbReference type="AlphaFoldDB" id="A0AAD8IJ66"/>
<gene>
    <name evidence="2" type="ORF">POM88_022630</name>
</gene>
<reference evidence="2" key="1">
    <citation type="submission" date="2023-02" db="EMBL/GenBank/DDBJ databases">
        <title>Genome of toxic invasive species Heracleum sosnowskyi carries increased number of genes despite the absence of recent whole-genome duplications.</title>
        <authorList>
            <person name="Schelkunov M."/>
            <person name="Shtratnikova V."/>
            <person name="Makarenko M."/>
            <person name="Klepikova A."/>
            <person name="Omelchenko D."/>
            <person name="Novikova G."/>
            <person name="Obukhova E."/>
            <person name="Bogdanov V."/>
            <person name="Penin A."/>
            <person name="Logacheva M."/>
        </authorList>
    </citation>
    <scope>NUCLEOTIDE SEQUENCE</scope>
    <source>
        <strain evidence="2">Hsosn_3</strain>
        <tissue evidence="2">Leaf</tissue>
    </source>
</reference>